<feature type="transmembrane region" description="Helical" evidence="5">
    <location>
        <begin position="20"/>
        <end position="40"/>
    </location>
</feature>
<dbReference type="SUPFAM" id="SSF50182">
    <property type="entry name" value="Sm-like ribonucleoproteins"/>
    <property type="match status" value="1"/>
</dbReference>
<dbReference type="InterPro" id="IPR010920">
    <property type="entry name" value="LSM_dom_sf"/>
</dbReference>
<protein>
    <submittedName>
        <fullName evidence="7">Mechanosensitive ion channel protein MscS</fullName>
    </submittedName>
</protein>
<sequence>MPYTTAEILGMLNLFAKTELGRILVTLTTIVLTVLVVKFLQKRARMQGATDIARQRRNLVLAKNLVLLTAVILIGATWASKIAGAALSLAAVAGAILIVSKEFLLNLLGTAMLAISRPYRIGDFVEVESISGRVLDTDLIATTLAETMEGNQLTGHTVSIPHSILLVKPVRNLTATGRFTINMLPVAVHPNEDMHAQEQALLQAAIDICGSWIEEANRHFERLESRELVTLPSAEPRVLIELKTVKEYTFSLRYCCRPNERVKVEQAIIRQYLATRNAAPAPAADEE</sequence>
<evidence type="ECO:0000313" key="7">
    <source>
        <dbReference type="EMBL" id="GGC14335.1"/>
    </source>
</evidence>
<evidence type="ECO:0000256" key="2">
    <source>
        <dbReference type="ARBA" id="ARBA00022692"/>
    </source>
</evidence>
<dbReference type="PANTHER" id="PTHR30566:SF27">
    <property type="entry name" value="MECHANOSENSITIVE ION CHANNEL PROTEIN"/>
    <property type="match status" value="1"/>
</dbReference>
<dbReference type="GO" id="GO:0016020">
    <property type="term" value="C:membrane"/>
    <property type="evidence" value="ECO:0007669"/>
    <property type="project" value="UniProtKB-SubCell"/>
</dbReference>
<accession>A0A8J2ULQ9</accession>
<keyword evidence="8" id="KW-1185">Reference proteome</keyword>
<reference evidence="7" key="1">
    <citation type="journal article" date="2014" name="Int. J. Syst. Evol. Microbiol.">
        <title>Complete genome sequence of Corynebacterium casei LMG S-19264T (=DSM 44701T), isolated from a smear-ripened cheese.</title>
        <authorList>
            <consortium name="US DOE Joint Genome Institute (JGI-PGF)"/>
            <person name="Walter F."/>
            <person name="Albersmeier A."/>
            <person name="Kalinowski J."/>
            <person name="Ruckert C."/>
        </authorList>
    </citation>
    <scope>NUCLEOTIDE SEQUENCE</scope>
    <source>
        <strain evidence="7">CCM 7086</strain>
    </source>
</reference>
<evidence type="ECO:0000256" key="3">
    <source>
        <dbReference type="ARBA" id="ARBA00022989"/>
    </source>
</evidence>
<dbReference type="RefSeq" id="WP_188396511.1">
    <property type="nucleotide sequence ID" value="NZ_BMCG01000005.1"/>
</dbReference>
<feature type="domain" description="Mechanosensitive ion channel MscS" evidence="6">
    <location>
        <begin position="104"/>
        <end position="174"/>
    </location>
</feature>
<dbReference type="Proteomes" id="UP000620266">
    <property type="component" value="Unassembled WGS sequence"/>
</dbReference>
<keyword evidence="3 5" id="KW-1133">Transmembrane helix</keyword>
<keyword evidence="2 5" id="KW-0812">Transmembrane</keyword>
<evidence type="ECO:0000313" key="8">
    <source>
        <dbReference type="Proteomes" id="UP000620266"/>
    </source>
</evidence>
<proteinExistence type="predicted"/>
<organism evidence="7 8">
    <name type="scientific">Oxalicibacterium flavum</name>
    <dbReference type="NCBI Taxonomy" id="179467"/>
    <lineage>
        <taxon>Bacteria</taxon>
        <taxon>Pseudomonadati</taxon>
        <taxon>Pseudomonadota</taxon>
        <taxon>Betaproteobacteria</taxon>
        <taxon>Burkholderiales</taxon>
        <taxon>Oxalobacteraceae</taxon>
        <taxon>Oxalicibacterium</taxon>
    </lineage>
</organism>
<evidence type="ECO:0000256" key="4">
    <source>
        <dbReference type="ARBA" id="ARBA00023136"/>
    </source>
</evidence>
<evidence type="ECO:0000256" key="5">
    <source>
        <dbReference type="SAM" id="Phobius"/>
    </source>
</evidence>
<dbReference type="PANTHER" id="PTHR30566">
    <property type="entry name" value="YNAI-RELATED MECHANOSENSITIVE ION CHANNEL"/>
    <property type="match status" value="1"/>
</dbReference>
<dbReference type="Gene3D" id="2.30.30.60">
    <property type="match status" value="1"/>
</dbReference>
<comment type="subcellular location">
    <subcellularLocation>
        <location evidence="1">Membrane</location>
    </subcellularLocation>
</comment>
<name>A0A8J2ULQ9_9BURK</name>
<feature type="transmembrane region" description="Helical" evidence="5">
    <location>
        <begin position="61"/>
        <end position="79"/>
    </location>
</feature>
<evidence type="ECO:0000259" key="6">
    <source>
        <dbReference type="Pfam" id="PF00924"/>
    </source>
</evidence>
<dbReference type="Pfam" id="PF00924">
    <property type="entry name" value="MS_channel_2nd"/>
    <property type="match status" value="1"/>
</dbReference>
<dbReference type="InterPro" id="IPR006685">
    <property type="entry name" value="MscS_channel_2nd"/>
</dbReference>
<dbReference type="InterPro" id="IPR023408">
    <property type="entry name" value="MscS_beta-dom_sf"/>
</dbReference>
<keyword evidence="4 5" id="KW-0472">Membrane</keyword>
<dbReference type="GO" id="GO:0008381">
    <property type="term" value="F:mechanosensitive monoatomic ion channel activity"/>
    <property type="evidence" value="ECO:0007669"/>
    <property type="project" value="UniProtKB-ARBA"/>
</dbReference>
<gene>
    <name evidence="7" type="ORF">GCM10007205_23960</name>
</gene>
<reference evidence="7" key="2">
    <citation type="submission" date="2020-09" db="EMBL/GenBank/DDBJ databases">
        <authorList>
            <person name="Sun Q."/>
            <person name="Sedlacek I."/>
        </authorList>
    </citation>
    <scope>NUCLEOTIDE SEQUENCE</scope>
    <source>
        <strain evidence="7">CCM 7086</strain>
    </source>
</reference>
<dbReference type="AlphaFoldDB" id="A0A8J2ULQ9"/>
<feature type="transmembrane region" description="Helical" evidence="5">
    <location>
        <begin position="85"/>
        <end position="108"/>
    </location>
</feature>
<evidence type="ECO:0000256" key="1">
    <source>
        <dbReference type="ARBA" id="ARBA00004370"/>
    </source>
</evidence>
<dbReference type="EMBL" id="BMCG01000005">
    <property type="protein sequence ID" value="GGC14335.1"/>
    <property type="molecule type" value="Genomic_DNA"/>
</dbReference>
<comment type="caution">
    <text evidence="7">The sequence shown here is derived from an EMBL/GenBank/DDBJ whole genome shotgun (WGS) entry which is preliminary data.</text>
</comment>